<evidence type="ECO:0000313" key="7">
    <source>
        <dbReference type="Proteomes" id="UP001597497"/>
    </source>
</evidence>
<dbReference type="PANTHER" id="PTHR42711">
    <property type="entry name" value="ABC TRANSPORTER ATP-BINDING PROTEIN"/>
    <property type="match status" value="1"/>
</dbReference>
<proteinExistence type="inferred from homology"/>
<dbReference type="InterPro" id="IPR050763">
    <property type="entry name" value="ABC_transporter_ATP-binding"/>
</dbReference>
<keyword evidence="4 6" id="KW-0067">ATP-binding</keyword>
<sequence>MKAVEIKQLTKFYKKSRGIEDVSFSIDQGEIFGFIGPNGAGKSTTIRTLLNFIFPTSGSAAIFGKDIVSETKEIKKMVGYLPSEVHYYDDMRALDLLTYSAKFQQYAHTQRIQELAERLQLDLHKKIEDLSFGNRKKVGIIQALLHEPKLLILDEPTSGLDPLMQHTFFELLREANQNGATIFFSSHILSEVQKMCDRVAIIKEGKIVQIDHVEALTKNNFKKVKLVLPDHEADNLSLEGIIQQQKQGDQLTLLYNGHMKDLMIRLAEMDVKDILIEEPSLEEVFMHYYE</sequence>
<dbReference type="RefSeq" id="WP_379928492.1">
    <property type="nucleotide sequence ID" value="NZ_JBHUMM010000008.1"/>
</dbReference>
<dbReference type="GO" id="GO:0005524">
    <property type="term" value="F:ATP binding"/>
    <property type="evidence" value="ECO:0007669"/>
    <property type="project" value="UniProtKB-KW"/>
</dbReference>
<dbReference type="Pfam" id="PF00005">
    <property type="entry name" value="ABC_tran"/>
    <property type="match status" value="1"/>
</dbReference>
<comment type="similarity">
    <text evidence="1">Belongs to the ABC transporter superfamily.</text>
</comment>
<dbReference type="InterPro" id="IPR003593">
    <property type="entry name" value="AAA+_ATPase"/>
</dbReference>
<evidence type="ECO:0000256" key="1">
    <source>
        <dbReference type="ARBA" id="ARBA00005417"/>
    </source>
</evidence>
<protein>
    <submittedName>
        <fullName evidence="6">ABC transporter ATP-binding protein</fullName>
    </submittedName>
</protein>
<keyword evidence="3" id="KW-0547">Nucleotide-binding</keyword>
<dbReference type="Proteomes" id="UP001597497">
    <property type="component" value="Unassembled WGS sequence"/>
</dbReference>
<dbReference type="PROSITE" id="PS50893">
    <property type="entry name" value="ABC_TRANSPORTER_2"/>
    <property type="match status" value="1"/>
</dbReference>
<accession>A0ABW5R8F3</accession>
<dbReference type="InterPro" id="IPR017871">
    <property type="entry name" value="ABC_transporter-like_CS"/>
</dbReference>
<keyword evidence="7" id="KW-1185">Reference proteome</keyword>
<dbReference type="InterPro" id="IPR003439">
    <property type="entry name" value="ABC_transporter-like_ATP-bd"/>
</dbReference>
<dbReference type="InterPro" id="IPR027417">
    <property type="entry name" value="P-loop_NTPase"/>
</dbReference>
<reference evidence="7" key="1">
    <citation type="journal article" date="2019" name="Int. J. Syst. Evol. Microbiol.">
        <title>The Global Catalogue of Microorganisms (GCM) 10K type strain sequencing project: providing services to taxonomists for standard genome sequencing and annotation.</title>
        <authorList>
            <consortium name="The Broad Institute Genomics Platform"/>
            <consortium name="The Broad Institute Genome Sequencing Center for Infectious Disease"/>
            <person name="Wu L."/>
            <person name="Ma J."/>
        </authorList>
    </citation>
    <scope>NUCLEOTIDE SEQUENCE [LARGE SCALE GENOMIC DNA]</scope>
    <source>
        <strain evidence="7">KCTC 33676</strain>
    </source>
</reference>
<dbReference type="CDD" id="cd03230">
    <property type="entry name" value="ABC_DR_subfamily_A"/>
    <property type="match status" value="1"/>
</dbReference>
<gene>
    <name evidence="6" type="ORF">ACFSUC_05480</name>
</gene>
<dbReference type="Gene3D" id="3.40.50.300">
    <property type="entry name" value="P-loop containing nucleotide triphosphate hydrolases"/>
    <property type="match status" value="1"/>
</dbReference>
<evidence type="ECO:0000259" key="5">
    <source>
        <dbReference type="PROSITE" id="PS50893"/>
    </source>
</evidence>
<evidence type="ECO:0000256" key="3">
    <source>
        <dbReference type="ARBA" id="ARBA00022741"/>
    </source>
</evidence>
<name>A0ABW5R8F3_9BACL</name>
<feature type="domain" description="ABC transporter" evidence="5">
    <location>
        <begin position="4"/>
        <end position="229"/>
    </location>
</feature>
<dbReference type="SMART" id="SM00382">
    <property type="entry name" value="AAA"/>
    <property type="match status" value="1"/>
</dbReference>
<comment type="caution">
    <text evidence="6">The sequence shown here is derived from an EMBL/GenBank/DDBJ whole genome shotgun (WGS) entry which is preliminary data.</text>
</comment>
<keyword evidence="2" id="KW-0813">Transport</keyword>
<dbReference type="SUPFAM" id="SSF52540">
    <property type="entry name" value="P-loop containing nucleoside triphosphate hydrolases"/>
    <property type="match status" value="1"/>
</dbReference>
<organism evidence="6 7">
    <name type="scientific">Marinicrinis sediminis</name>
    <dbReference type="NCBI Taxonomy" id="1652465"/>
    <lineage>
        <taxon>Bacteria</taxon>
        <taxon>Bacillati</taxon>
        <taxon>Bacillota</taxon>
        <taxon>Bacilli</taxon>
        <taxon>Bacillales</taxon>
        <taxon>Paenibacillaceae</taxon>
    </lineage>
</organism>
<evidence type="ECO:0000256" key="4">
    <source>
        <dbReference type="ARBA" id="ARBA00022840"/>
    </source>
</evidence>
<dbReference type="EMBL" id="JBHUMM010000008">
    <property type="protein sequence ID" value="MFD2671051.1"/>
    <property type="molecule type" value="Genomic_DNA"/>
</dbReference>
<dbReference type="PANTHER" id="PTHR42711:SF5">
    <property type="entry name" value="ABC TRANSPORTER ATP-BINDING PROTEIN NATA"/>
    <property type="match status" value="1"/>
</dbReference>
<dbReference type="PROSITE" id="PS00211">
    <property type="entry name" value="ABC_TRANSPORTER_1"/>
    <property type="match status" value="1"/>
</dbReference>
<evidence type="ECO:0000313" key="6">
    <source>
        <dbReference type="EMBL" id="MFD2671051.1"/>
    </source>
</evidence>
<evidence type="ECO:0000256" key="2">
    <source>
        <dbReference type="ARBA" id="ARBA00022448"/>
    </source>
</evidence>